<proteinExistence type="predicted"/>
<protein>
    <submittedName>
        <fullName evidence="2">Lyase_8_N</fullName>
    </submittedName>
</protein>
<dbReference type="InterPro" id="IPR012970">
    <property type="entry name" value="Lyase_8_alpha_N"/>
</dbReference>
<evidence type="ECO:0000313" key="2">
    <source>
        <dbReference type="EMBL" id="AIA88602.1"/>
    </source>
</evidence>
<dbReference type="GO" id="GO:0016829">
    <property type="term" value="F:lyase activity"/>
    <property type="evidence" value="ECO:0007669"/>
    <property type="project" value="UniProtKB-KW"/>
</dbReference>
<dbReference type="EMBL" id="KF121317">
    <property type="protein sequence ID" value="AIA88602.1"/>
    <property type="molecule type" value="Genomic_DNA"/>
</dbReference>
<evidence type="ECO:0000259" key="1">
    <source>
        <dbReference type="Pfam" id="PF08124"/>
    </source>
</evidence>
<sequence>MTDARVSARLSALGVEAGQLLDTMQPGPWQLWPNRKYRDPDPRTAERTYSSRIDISFKQLRTIAMATLLPGTGLTGDVNAQAAVIAGVDQIVGEAYRSSHYAYGSWDGQGSWFHFQISIPQSL</sequence>
<reference evidence="2" key="1">
    <citation type="journal article" date="2013" name="Environ. Microbiol.">
        <title>Seasonally variable intestinal metagenomes of the red palm weevil (Rhynchophorus ferrugineus).</title>
        <authorList>
            <person name="Jia S."/>
            <person name="Zhang X."/>
            <person name="Zhang G."/>
            <person name="Yin A."/>
            <person name="Zhang S."/>
            <person name="Li F."/>
            <person name="Wang L."/>
            <person name="Zhao D."/>
            <person name="Yun Q."/>
            <person name="Tala"/>
            <person name="Wang J."/>
            <person name="Sun G."/>
            <person name="Baabdullah M."/>
            <person name="Yu X."/>
            <person name="Hu S."/>
            <person name="Al-Mssallem I.S."/>
            <person name="Yu J."/>
        </authorList>
    </citation>
    <scope>NUCLEOTIDE SEQUENCE</scope>
</reference>
<organism evidence="2">
    <name type="scientific">uncultured Streptomyces sp</name>
    <dbReference type="NCBI Taxonomy" id="174707"/>
    <lineage>
        <taxon>Bacteria</taxon>
        <taxon>Bacillati</taxon>
        <taxon>Actinomycetota</taxon>
        <taxon>Actinomycetes</taxon>
        <taxon>Kitasatosporales</taxon>
        <taxon>Streptomycetaceae</taxon>
        <taxon>Streptomyces</taxon>
        <taxon>environmental samples</taxon>
    </lineage>
</organism>
<dbReference type="Pfam" id="PF08124">
    <property type="entry name" value="Lyase_8_N"/>
    <property type="match status" value="1"/>
</dbReference>
<name>A0A060C0Y9_9ACTN</name>
<dbReference type="SUPFAM" id="SSF48230">
    <property type="entry name" value="Chondroitin AC/alginate lyase"/>
    <property type="match status" value="1"/>
</dbReference>
<feature type="domain" description="Polysaccharide lyase 8 N-terminal alpha-helical" evidence="1">
    <location>
        <begin position="3"/>
        <end position="123"/>
    </location>
</feature>
<dbReference type="Gene3D" id="1.50.10.100">
    <property type="entry name" value="Chondroitin AC/alginate lyase"/>
    <property type="match status" value="1"/>
</dbReference>
<dbReference type="AlphaFoldDB" id="A0A060C0Y9"/>
<accession>A0A060C0Y9</accession>
<feature type="non-terminal residue" evidence="2">
    <location>
        <position position="123"/>
    </location>
</feature>
<dbReference type="InterPro" id="IPR008929">
    <property type="entry name" value="Chondroitin_lyas"/>
</dbReference>
<keyword evidence="2" id="KW-0456">Lyase</keyword>